<dbReference type="PROSITE" id="PS50109">
    <property type="entry name" value="HIS_KIN"/>
    <property type="match status" value="1"/>
</dbReference>
<keyword evidence="8" id="KW-0472">Membrane</keyword>
<dbReference type="PRINTS" id="PR00344">
    <property type="entry name" value="BCTRLSENSOR"/>
</dbReference>
<feature type="transmembrane region" description="Helical" evidence="8">
    <location>
        <begin position="6"/>
        <end position="26"/>
    </location>
</feature>
<reference evidence="11" key="1">
    <citation type="submission" date="2020-10" db="EMBL/GenBank/DDBJ databases">
        <authorList>
            <person name="Gilroy R."/>
        </authorList>
    </citation>
    <scope>NUCLEOTIDE SEQUENCE</scope>
    <source>
        <strain evidence="11">B2-22910</strain>
    </source>
</reference>
<dbReference type="SMART" id="SM00387">
    <property type="entry name" value="HATPase_c"/>
    <property type="match status" value="1"/>
</dbReference>
<dbReference type="EMBL" id="JADIMB010000003">
    <property type="protein sequence ID" value="MBO8470272.1"/>
    <property type="molecule type" value="Genomic_DNA"/>
</dbReference>
<dbReference type="GO" id="GO:0004673">
    <property type="term" value="F:protein histidine kinase activity"/>
    <property type="evidence" value="ECO:0007669"/>
    <property type="project" value="UniProtKB-EC"/>
</dbReference>
<comment type="catalytic activity">
    <reaction evidence="1">
        <text>ATP + protein L-histidine = ADP + protein N-phospho-L-histidine.</text>
        <dbReference type="EC" id="2.7.13.3"/>
    </reaction>
</comment>
<name>A0A9D9ICU4_9BACT</name>
<dbReference type="SUPFAM" id="SSF55785">
    <property type="entry name" value="PYP-like sensor domain (PAS domain)"/>
    <property type="match status" value="1"/>
</dbReference>
<dbReference type="Pfam" id="PF02518">
    <property type="entry name" value="HATPase_c"/>
    <property type="match status" value="1"/>
</dbReference>
<dbReference type="Proteomes" id="UP000823603">
    <property type="component" value="Unassembled WGS sequence"/>
</dbReference>
<comment type="caution">
    <text evidence="11">The sequence shown here is derived from an EMBL/GenBank/DDBJ whole genome shotgun (WGS) entry which is preliminary data.</text>
</comment>
<feature type="domain" description="Histidine kinase" evidence="9">
    <location>
        <begin position="199"/>
        <end position="417"/>
    </location>
</feature>
<dbReference type="InterPro" id="IPR036890">
    <property type="entry name" value="HATPase_C_sf"/>
</dbReference>
<keyword evidence="3" id="KW-0808">Transferase</keyword>
<evidence type="ECO:0000256" key="6">
    <source>
        <dbReference type="ARBA" id="ARBA00022840"/>
    </source>
</evidence>
<dbReference type="Gene3D" id="3.30.565.10">
    <property type="entry name" value="Histidine kinase-like ATPase, C-terminal domain"/>
    <property type="match status" value="1"/>
</dbReference>
<evidence type="ECO:0000259" key="10">
    <source>
        <dbReference type="PROSITE" id="PS50112"/>
    </source>
</evidence>
<evidence type="ECO:0000256" key="1">
    <source>
        <dbReference type="ARBA" id="ARBA00000085"/>
    </source>
</evidence>
<keyword evidence="5" id="KW-0418">Kinase</keyword>
<keyword evidence="8" id="KW-1133">Transmembrane helix</keyword>
<dbReference type="SUPFAM" id="SSF55874">
    <property type="entry name" value="ATPase domain of HSP90 chaperone/DNA topoisomerase II/histidine kinase"/>
    <property type="match status" value="1"/>
</dbReference>
<dbReference type="InterPro" id="IPR004358">
    <property type="entry name" value="Sig_transdc_His_kin-like_C"/>
</dbReference>
<evidence type="ECO:0000256" key="5">
    <source>
        <dbReference type="ARBA" id="ARBA00022777"/>
    </source>
</evidence>
<proteinExistence type="predicted"/>
<sequence>METGYILILAGSVILTVIAAGIIFSGRTRRKVNYMLDALEDKETNFRFREETLVDRRLNRTLNRLRNIFEKEKDEIRQQERYYGQMLDHVQTGIVVIDEDGERVNYCNAKALQVLGMATFSSIRQLRRISEPLADAFRKVAEGVEERAGYYNESSRITLSITASSALIRGKNVKIVAFNDISSDIEENEAESWTRLIRVLTHEIMNTVTPIASLSDALARYMEETDGKGTESPAGVPVQGPDIKAGLETIASSSKGLIKFVNSYRDLTHIAAPSRKAFFLKDLIGSVQKLTAEQFAQAGAVLSYQEKDEDILLYADEDQISQILVNLAKNAIQAGADRVDVTAWIDSMESIVVDVCNNGHPISKESQEEIFVPFFTTKPSGTGIGLSISRQIMRLHNGSLRLSRSDSSGTVFTLTFR</sequence>
<organism evidence="11 12">
    <name type="scientific">Candidatus Cryptobacteroides faecavium</name>
    <dbReference type="NCBI Taxonomy" id="2840762"/>
    <lineage>
        <taxon>Bacteria</taxon>
        <taxon>Pseudomonadati</taxon>
        <taxon>Bacteroidota</taxon>
        <taxon>Bacteroidia</taxon>
        <taxon>Bacteroidales</taxon>
        <taxon>Candidatus Cryptobacteroides</taxon>
    </lineage>
</organism>
<evidence type="ECO:0000256" key="7">
    <source>
        <dbReference type="ARBA" id="ARBA00023012"/>
    </source>
</evidence>
<dbReference type="PANTHER" id="PTHR43065:SF46">
    <property type="entry name" value="C4-DICARBOXYLATE TRANSPORT SENSOR PROTEIN DCTB"/>
    <property type="match status" value="1"/>
</dbReference>
<gene>
    <name evidence="11" type="ORF">IAB82_00560</name>
</gene>
<dbReference type="InterPro" id="IPR000014">
    <property type="entry name" value="PAS"/>
</dbReference>
<dbReference type="PANTHER" id="PTHR43065">
    <property type="entry name" value="SENSOR HISTIDINE KINASE"/>
    <property type="match status" value="1"/>
</dbReference>
<evidence type="ECO:0000313" key="12">
    <source>
        <dbReference type="Proteomes" id="UP000823603"/>
    </source>
</evidence>
<evidence type="ECO:0000259" key="9">
    <source>
        <dbReference type="PROSITE" id="PS50109"/>
    </source>
</evidence>
<reference evidence="11" key="2">
    <citation type="journal article" date="2021" name="PeerJ">
        <title>Extensive microbial diversity within the chicken gut microbiome revealed by metagenomics and culture.</title>
        <authorList>
            <person name="Gilroy R."/>
            <person name="Ravi A."/>
            <person name="Getino M."/>
            <person name="Pursley I."/>
            <person name="Horton D.L."/>
            <person name="Alikhan N.F."/>
            <person name="Baker D."/>
            <person name="Gharbi K."/>
            <person name="Hall N."/>
            <person name="Watson M."/>
            <person name="Adriaenssens E.M."/>
            <person name="Foster-Nyarko E."/>
            <person name="Jarju S."/>
            <person name="Secka A."/>
            <person name="Antonio M."/>
            <person name="Oren A."/>
            <person name="Chaudhuri R.R."/>
            <person name="La Ragione R."/>
            <person name="Hildebrand F."/>
            <person name="Pallen M.J."/>
        </authorList>
    </citation>
    <scope>NUCLEOTIDE SEQUENCE</scope>
    <source>
        <strain evidence="11">B2-22910</strain>
    </source>
</reference>
<evidence type="ECO:0000256" key="8">
    <source>
        <dbReference type="SAM" id="Phobius"/>
    </source>
</evidence>
<dbReference type="PROSITE" id="PS50112">
    <property type="entry name" value="PAS"/>
    <property type="match status" value="1"/>
</dbReference>
<dbReference type="AlphaFoldDB" id="A0A9D9ICU4"/>
<dbReference type="GO" id="GO:0005524">
    <property type="term" value="F:ATP binding"/>
    <property type="evidence" value="ECO:0007669"/>
    <property type="project" value="UniProtKB-KW"/>
</dbReference>
<evidence type="ECO:0000313" key="11">
    <source>
        <dbReference type="EMBL" id="MBO8470272.1"/>
    </source>
</evidence>
<dbReference type="GO" id="GO:0000160">
    <property type="term" value="P:phosphorelay signal transduction system"/>
    <property type="evidence" value="ECO:0007669"/>
    <property type="project" value="UniProtKB-KW"/>
</dbReference>
<accession>A0A9D9ICU4</accession>
<dbReference type="InterPro" id="IPR035965">
    <property type="entry name" value="PAS-like_dom_sf"/>
</dbReference>
<keyword evidence="7" id="KW-0902">Two-component regulatory system</keyword>
<evidence type="ECO:0000256" key="3">
    <source>
        <dbReference type="ARBA" id="ARBA00022679"/>
    </source>
</evidence>
<dbReference type="Pfam" id="PF13188">
    <property type="entry name" value="PAS_8"/>
    <property type="match status" value="1"/>
</dbReference>
<dbReference type="EC" id="2.7.13.3" evidence="2"/>
<protein>
    <recommendedName>
        <fullName evidence="2">histidine kinase</fullName>
        <ecNumber evidence="2">2.7.13.3</ecNumber>
    </recommendedName>
</protein>
<feature type="domain" description="PAS" evidence="10">
    <location>
        <begin position="79"/>
        <end position="117"/>
    </location>
</feature>
<dbReference type="InterPro" id="IPR003594">
    <property type="entry name" value="HATPase_dom"/>
</dbReference>
<evidence type="ECO:0000256" key="2">
    <source>
        <dbReference type="ARBA" id="ARBA00012438"/>
    </source>
</evidence>
<dbReference type="Gene3D" id="3.30.450.20">
    <property type="entry name" value="PAS domain"/>
    <property type="match status" value="1"/>
</dbReference>
<keyword evidence="8" id="KW-0812">Transmembrane</keyword>
<dbReference type="InterPro" id="IPR005467">
    <property type="entry name" value="His_kinase_dom"/>
</dbReference>
<evidence type="ECO:0000256" key="4">
    <source>
        <dbReference type="ARBA" id="ARBA00022741"/>
    </source>
</evidence>
<keyword evidence="6" id="KW-0067">ATP-binding</keyword>
<keyword evidence="4" id="KW-0547">Nucleotide-binding</keyword>